<keyword evidence="8" id="KW-0067">ATP-binding</keyword>
<dbReference type="Gene3D" id="3.40.50.300">
    <property type="entry name" value="P-loop containing nucleotide triphosphate hydrolases"/>
    <property type="match status" value="1"/>
</dbReference>
<dbReference type="CDD" id="cd07346">
    <property type="entry name" value="ABC_6TM_exporters"/>
    <property type="match status" value="1"/>
</dbReference>
<dbReference type="InterPro" id="IPR011527">
    <property type="entry name" value="ABC1_TM_dom"/>
</dbReference>
<feature type="domain" description="ABC transmembrane type-1" evidence="7">
    <location>
        <begin position="38"/>
        <end position="319"/>
    </location>
</feature>
<evidence type="ECO:0000256" key="5">
    <source>
        <dbReference type="SAM" id="Phobius"/>
    </source>
</evidence>
<dbReference type="PROSITE" id="PS50929">
    <property type="entry name" value="ABC_TM1F"/>
    <property type="match status" value="1"/>
</dbReference>
<feature type="transmembrane region" description="Helical" evidence="5">
    <location>
        <begin position="175"/>
        <end position="195"/>
    </location>
</feature>
<dbReference type="InterPro" id="IPR017871">
    <property type="entry name" value="ABC_transporter-like_CS"/>
</dbReference>
<evidence type="ECO:0000313" key="8">
    <source>
        <dbReference type="EMBL" id="MBM6401990.1"/>
    </source>
</evidence>
<feature type="transmembrane region" description="Helical" evidence="5">
    <location>
        <begin position="74"/>
        <end position="92"/>
    </location>
</feature>
<sequence>MPSRRPPWPYGVRPDDQPPADADRLLVWLARRQWRSLAAGACFGIPWMLSIALVPAAIGRAVDDGIVARDGRALVLWSLSVVGLGLLSAAAGNGRHWFAVKNWLTAAFRAGVVADRAVRRTGPALTRTMPAGEVLASFTSDFGRMGHSFDVLARFMGAVVSFVVVAVILLRGSLLLGMVMLLGGPLLVASLAFVMKPLQRRQTAQREEAGRLTALGADTVSGLRVLRGIGGEESFLDRYRAQSQTVRRAGVRVAGTQATLDAAQVLLPGLFVLVVTAVGANLAVAGEITPGQLVAFYGYTAFLTIPLQTAVEMADKLITTRVAARRVARIVGTDPDHPAEAARGWTPPDAVLADPESGVTVEPGVLTALVGARPEETAAVAGRLGRTARGRHGVTWGGTALDDLPVADVRARILVSQADPRLFSGAVRDELGGPDDDARLAALTVADADDALAAVDEGLDGELEERGRSLSGGQRQRLALARALLRDPDVLVLVEPTSAVDAHTEARIAVRLAEHRKGRTTVVVTASPLLLDHADVVHLVEDGRVAATGTHRELSRTDPRYWAVVVRGEEEDR</sequence>
<organism evidence="8 9">
    <name type="scientific">Phycicoccus sonneratiae</name>
    <dbReference type="NCBI Taxonomy" id="2807628"/>
    <lineage>
        <taxon>Bacteria</taxon>
        <taxon>Bacillati</taxon>
        <taxon>Actinomycetota</taxon>
        <taxon>Actinomycetes</taxon>
        <taxon>Micrococcales</taxon>
        <taxon>Intrasporangiaceae</taxon>
        <taxon>Phycicoccus</taxon>
    </lineage>
</organism>
<keyword evidence="8" id="KW-0547">Nucleotide-binding</keyword>
<evidence type="ECO:0000256" key="4">
    <source>
        <dbReference type="ARBA" id="ARBA00023136"/>
    </source>
</evidence>
<keyword evidence="3 5" id="KW-1133">Transmembrane helix</keyword>
<comment type="subcellular location">
    <subcellularLocation>
        <location evidence="1">Cell membrane</location>
        <topology evidence="1">Multi-pass membrane protein</topology>
    </subcellularLocation>
</comment>
<keyword evidence="4 5" id="KW-0472">Membrane</keyword>
<comment type="caution">
    <text evidence="8">The sequence shown here is derived from an EMBL/GenBank/DDBJ whole genome shotgun (WGS) entry which is preliminary data.</text>
</comment>
<dbReference type="Pfam" id="PF00664">
    <property type="entry name" value="ABC_membrane"/>
    <property type="match status" value="1"/>
</dbReference>
<dbReference type="Gene3D" id="1.20.1560.10">
    <property type="entry name" value="ABC transporter type 1, transmembrane domain"/>
    <property type="match status" value="1"/>
</dbReference>
<evidence type="ECO:0000256" key="2">
    <source>
        <dbReference type="ARBA" id="ARBA00022692"/>
    </source>
</evidence>
<dbReference type="InterPro" id="IPR003439">
    <property type="entry name" value="ABC_transporter-like_ATP-bd"/>
</dbReference>
<dbReference type="GO" id="GO:0005524">
    <property type="term" value="F:ATP binding"/>
    <property type="evidence" value="ECO:0007669"/>
    <property type="project" value="UniProtKB-KW"/>
</dbReference>
<dbReference type="InterPro" id="IPR027417">
    <property type="entry name" value="P-loop_NTPase"/>
</dbReference>
<proteinExistence type="predicted"/>
<accession>A0ABS2CQ27</accession>
<evidence type="ECO:0000259" key="6">
    <source>
        <dbReference type="PROSITE" id="PS50893"/>
    </source>
</evidence>
<keyword evidence="9" id="KW-1185">Reference proteome</keyword>
<evidence type="ECO:0000256" key="1">
    <source>
        <dbReference type="ARBA" id="ARBA00004651"/>
    </source>
</evidence>
<dbReference type="PANTHER" id="PTHR43394:SF1">
    <property type="entry name" value="ATP-BINDING CASSETTE SUB-FAMILY B MEMBER 10, MITOCHONDRIAL"/>
    <property type="match status" value="1"/>
</dbReference>
<dbReference type="Proteomes" id="UP001430172">
    <property type="component" value="Unassembled WGS sequence"/>
</dbReference>
<dbReference type="RefSeq" id="WP_204132461.1">
    <property type="nucleotide sequence ID" value="NZ_JAFDVD010000020.1"/>
</dbReference>
<evidence type="ECO:0000256" key="3">
    <source>
        <dbReference type="ARBA" id="ARBA00022989"/>
    </source>
</evidence>
<gene>
    <name evidence="8" type="ORF">JQN70_16445</name>
</gene>
<dbReference type="PANTHER" id="PTHR43394">
    <property type="entry name" value="ATP-DEPENDENT PERMEASE MDL1, MITOCHONDRIAL"/>
    <property type="match status" value="1"/>
</dbReference>
<evidence type="ECO:0000313" key="9">
    <source>
        <dbReference type="Proteomes" id="UP001430172"/>
    </source>
</evidence>
<feature type="domain" description="ABC transporter" evidence="6">
    <location>
        <begin position="325"/>
        <end position="567"/>
    </location>
</feature>
<feature type="transmembrane region" description="Helical" evidence="5">
    <location>
        <begin position="151"/>
        <end position="169"/>
    </location>
</feature>
<protein>
    <submittedName>
        <fullName evidence="8">ABC transporter ATP-binding protein</fullName>
    </submittedName>
</protein>
<dbReference type="SUPFAM" id="SSF90123">
    <property type="entry name" value="ABC transporter transmembrane region"/>
    <property type="match status" value="1"/>
</dbReference>
<dbReference type="EMBL" id="JAFDVD010000020">
    <property type="protein sequence ID" value="MBM6401990.1"/>
    <property type="molecule type" value="Genomic_DNA"/>
</dbReference>
<dbReference type="PROSITE" id="PS00211">
    <property type="entry name" value="ABC_TRANSPORTER_1"/>
    <property type="match status" value="1"/>
</dbReference>
<feature type="transmembrane region" description="Helical" evidence="5">
    <location>
        <begin position="37"/>
        <end position="62"/>
    </location>
</feature>
<dbReference type="Pfam" id="PF00005">
    <property type="entry name" value="ABC_tran"/>
    <property type="match status" value="1"/>
</dbReference>
<dbReference type="SUPFAM" id="SSF52540">
    <property type="entry name" value="P-loop containing nucleoside triphosphate hydrolases"/>
    <property type="match status" value="1"/>
</dbReference>
<reference evidence="8" key="1">
    <citation type="submission" date="2021-02" db="EMBL/GenBank/DDBJ databases">
        <title>Phycicoccus sp. MQZ13P-5T, whole genome shotgun sequence.</title>
        <authorList>
            <person name="Tuo L."/>
        </authorList>
    </citation>
    <scope>NUCLEOTIDE SEQUENCE</scope>
    <source>
        <strain evidence="8">MQZ13P-5</strain>
    </source>
</reference>
<keyword evidence="2 5" id="KW-0812">Transmembrane</keyword>
<dbReference type="PROSITE" id="PS50893">
    <property type="entry name" value="ABC_TRANSPORTER_2"/>
    <property type="match status" value="1"/>
</dbReference>
<dbReference type="InterPro" id="IPR039421">
    <property type="entry name" value="Type_1_exporter"/>
</dbReference>
<dbReference type="InterPro" id="IPR036640">
    <property type="entry name" value="ABC1_TM_sf"/>
</dbReference>
<name>A0ABS2CQ27_9MICO</name>
<evidence type="ECO:0000259" key="7">
    <source>
        <dbReference type="PROSITE" id="PS50929"/>
    </source>
</evidence>